<evidence type="ECO:0000256" key="6">
    <source>
        <dbReference type="ARBA" id="ARBA00022729"/>
    </source>
</evidence>
<comment type="subcellular location">
    <subcellularLocation>
        <location evidence="1">Membrane</location>
        <topology evidence="1">Single-pass type I membrane protein</topology>
    </subcellularLocation>
</comment>
<keyword evidence="9 18" id="KW-0418">Kinase</keyword>
<evidence type="ECO:0000256" key="4">
    <source>
        <dbReference type="ARBA" id="ARBA00022679"/>
    </source>
</evidence>
<dbReference type="EMBL" id="KE343428">
    <property type="protein sequence ID" value="EXB28976.1"/>
    <property type="molecule type" value="Genomic_DNA"/>
</dbReference>
<comment type="similarity">
    <text evidence="18">Belongs to the protein kinase superfamily. Ser/Thr protein kinase family.</text>
</comment>
<dbReference type="CDD" id="cd14066">
    <property type="entry name" value="STKc_IRAK"/>
    <property type="match status" value="1"/>
</dbReference>
<dbReference type="SMART" id="SM00108">
    <property type="entry name" value="B_lectin"/>
    <property type="match status" value="1"/>
</dbReference>
<dbReference type="PROSITE" id="PS50927">
    <property type="entry name" value="BULB_LECTIN"/>
    <property type="match status" value="1"/>
</dbReference>
<dbReference type="InterPro" id="IPR017441">
    <property type="entry name" value="Protein_kinase_ATP_BS"/>
</dbReference>
<feature type="domain" description="Protein kinase" evidence="22">
    <location>
        <begin position="509"/>
        <end position="783"/>
    </location>
</feature>
<evidence type="ECO:0000256" key="14">
    <source>
        <dbReference type="ARBA" id="ARBA00023170"/>
    </source>
</evidence>
<dbReference type="InterPro" id="IPR001480">
    <property type="entry name" value="Bulb-type_lectin_dom"/>
</dbReference>
<dbReference type="FunFam" id="2.90.10.10:FF:000013">
    <property type="entry name" value="G-type lectin S-receptor-like serine/threonine-protein kinase LECRK1"/>
    <property type="match status" value="1"/>
</dbReference>
<evidence type="ECO:0000256" key="19">
    <source>
        <dbReference type="PROSITE-ProRule" id="PRU10141"/>
    </source>
</evidence>
<dbReference type="FunFam" id="3.30.200.20:FF:000059">
    <property type="entry name" value="S-receptor-like serine/threonine-protein kinase"/>
    <property type="match status" value="1"/>
</dbReference>
<keyword evidence="8 18" id="KW-0547">Nucleotide-binding</keyword>
<dbReference type="FunFam" id="2.90.10.30:FF:000001">
    <property type="entry name" value="Serine/threonine-protein kinase"/>
    <property type="match status" value="1"/>
</dbReference>
<feature type="chain" id="PRO_5004928173" description="Receptor-like serine/threonine-protein kinase" evidence="21">
    <location>
        <begin position="26"/>
        <end position="798"/>
    </location>
</feature>
<dbReference type="Proteomes" id="UP000030645">
    <property type="component" value="Unassembled WGS sequence"/>
</dbReference>
<comment type="catalytic activity">
    <reaction evidence="16 18">
        <text>L-threonyl-[protein] + ATP = O-phospho-L-threonyl-[protein] + ADP + H(+)</text>
        <dbReference type="Rhea" id="RHEA:46608"/>
        <dbReference type="Rhea" id="RHEA-COMP:11060"/>
        <dbReference type="Rhea" id="RHEA-COMP:11605"/>
        <dbReference type="ChEBI" id="CHEBI:15378"/>
        <dbReference type="ChEBI" id="CHEBI:30013"/>
        <dbReference type="ChEBI" id="CHEBI:30616"/>
        <dbReference type="ChEBI" id="CHEBI:61977"/>
        <dbReference type="ChEBI" id="CHEBI:456216"/>
        <dbReference type="EC" id="2.7.11.1"/>
    </reaction>
</comment>
<evidence type="ECO:0000256" key="17">
    <source>
        <dbReference type="ARBA" id="ARBA00048679"/>
    </source>
</evidence>
<dbReference type="Gene3D" id="3.30.200.20">
    <property type="entry name" value="Phosphorylase Kinase, domain 1"/>
    <property type="match status" value="1"/>
</dbReference>
<feature type="domain" description="Bulb-type lectin" evidence="23">
    <location>
        <begin position="22"/>
        <end position="149"/>
    </location>
</feature>
<dbReference type="SUPFAM" id="SSF56112">
    <property type="entry name" value="Protein kinase-like (PK-like)"/>
    <property type="match status" value="1"/>
</dbReference>
<dbReference type="InterPro" id="IPR051343">
    <property type="entry name" value="G-type_lectin_kinases/EP1-like"/>
</dbReference>
<evidence type="ECO:0000256" key="20">
    <source>
        <dbReference type="SAM" id="Phobius"/>
    </source>
</evidence>
<dbReference type="InterPro" id="IPR024171">
    <property type="entry name" value="SRK-like_kinase"/>
</dbReference>
<organism evidence="24 25">
    <name type="scientific">Morus notabilis</name>
    <dbReference type="NCBI Taxonomy" id="981085"/>
    <lineage>
        <taxon>Eukaryota</taxon>
        <taxon>Viridiplantae</taxon>
        <taxon>Streptophyta</taxon>
        <taxon>Embryophyta</taxon>
        <taxon>Tracheophyta</taxon>
        <taxon>Spermatophyta</taxon>
        <taxon>Magnoliopsida</taxon>
        <taxon>eudicotyledons</taxon>
        <taxon>Gunneridae</taxon>
        <taxon>Pentapetalae</taxon>
        <taxon>rosids</taxon>
        <taxon>fabids</taxon>
        <taxon>Rosales</taxon>
        <taxon>Moraceae</taxon>
        <taxon>Moreae</taxon>
        <taxon>Morus</taxon>
    </lineage>
</organism>
<accession>W9QYA6</accession>
<evidence type="ECO:0000256" key="15">
    <source>
        <dbReference type="ARBA" id="ARBA00023180"/>
    </source>
</evidence>
<protein>
    <recommendedName>
        <fullName evidence="18">Receptor-like serine/threonine-protein kinase</fullName>
        <ecNumber evidence="18">2.7.11.1</ecNumber>
    </recommendedName>
</protein>
<keyword evidence="11 20" id="KW-1133">Transmembrane helix</keyword>
<feature type="transmembrane region" description="Helical" evidence="20">
    <location>
        <begin position="446"/>
        <end position="475"/>
    </location>
</feature>
<keyword evidence="6 21" id="KW-0732">Signal</keyword>
<keyword evidence="3" id="KW-0245">EGF-like domain</keyword>
<keyword evidence="2 18" id="KW-0723">Serine/threonine-protein kinase</keyword>
<evidence type="ECO:0000256" key="18">
    <source>
        <dbReference type="PIRNR" id="PIRNR000641"/>
    </source>
</evidence>
<keyword evidence="14 24" id="KW-0675">Receptor</keyword>
<dbReference type="KEGG" id="mnt:21401362"/>
<dbReference type="Pfam" id="PF00069">
    <property type="entry name" value="Pkinase"/>
    <property type="match status" value="1"/>
</dbReference>
<evidence type="ECO:0000256" key="10">
    <source>
        <dbReference type="ARBA" id="ARBA00022840"/>
    </source>
</evidence>
<dbReference type="PROSITE" id="PS00107">
    <property type="entry name" value="PROTEIN_KINASE_ATP"/>
    <property type="match status" value="1"/>
</dbReference>
<evidence type="ECO:0000256" key="9">
    <source>
        <dbReference type="ARBA" id="ARBA00022777"/>
    </source>
</evidence>
<dbReference type="CDD" id="cd00028">
    <property type="entry name" value="B_lectin"/>
    <property type="match status" value="1"/>
</dbReference>
<dbReference type="FunFam" id="1.10.510.10:FF:000237">
    <property type="entry name" value="G-type lectin S-receptor-like serine/threonine-protein kinase"/>
    <property type="match status" value="1"/>
</dbReference>
<comment type="catalytic activity">
    <reaction evidence="17 18">
        <text>L-seryl-[protein] + ATP = O-phospho-L-seryl-[protein] + ADP + H(+)</text>
        <dbReference type="Rhea" id="RHEA:17989"/>
        <dbReference type="Rhea" id="RHEA-COMP:9863"/>
        <dbReference type="Rhea" id="RHEA-COMP:11604"/>
        <dbReference type="ChEBI" id="CHEBI:15378"/>
        <dbReference type="ChEBI" id="CHEBI:29999"/>
        <dbReference type="ChEBI" id="CHEBI:30616"/>
        <dbReference type="ChEBI" id="CHEBI:83421"/>
        <dbReference type="ChEBI" id="CHEBI:456216"/>
        <dbReference type="EC" id="2.7.11.1"/>
    </reaction>
</comment>
<evidence type="ECO:0000313" key="24">
    <source>
        <dbReference type="EMBL" id="EXB28976.1"/>
    </source>
</evidence>
<dbReference type="PROSITE" id="PS50011">
    <property type="entry name" value="PROTEIN_KINASE_DOM"/>
    <property type="match status" value="1"/>
</dbReference>
<feature type="binding site" evidence="19">
    <location>
        <position position="540"/>
    </location>
    <ligand>
        <name>ATP</name>
        <dbReference type="ChEBI" id="CHEBI:30616"/>
    </ligand>
</feature>
<evidence type="ECO:0000256" key="1">
    <source>
        <dbReference type="ARBA" id="ARBA00004479"/>
    </source>
</evidence>
<dbReference type="GO" id="GO:0005524">
    <property type="term" value="F:ATP binding"/>
    <property type="evidence" value="ECO:0007669"/>
    <property type="project" value="UniProtKB-UniRule"/>
</dbReference>
<keyword evidence="4 18" id="KW-0808">Transferase</keyword>
<keyword evidence="5 20" id="KW-0812">Transmembrane</keyword>
<dbReference type="InterPro" id="IPR008271">
    <property type="entry name" value="Ser/Thr_kinase_AS"/>
</dbReference>
<evidence type="ECO:0000313" key="25">
    <source>
        <dbReference type="Proteomes" id="UP000030645"/>
    </source>
</evidence>
<dbReference type="PROSITE" id="PS00108">
    <property type="entry name" value="PROTEIN_KINASE_ST"/>
    <property type="match status" value="1"/>
</dbReference>
<keyword evidence="10 18" id="KW-0067">ATP-binding</keyword>
<dbReference type="FunFam" id="2.90.10.10:FF:000041">
    <property type="entry name" value="Uncharacterized protein"/>
    <property type="match status" value="1"/>
</dbReference>
<dbReference type="CDD" id="cd01098">
    <property type="entry name" value="PAN_AP_plant"/>
    <property type="match status" value="1"/>
</dbReference>
<dbReference type="GO" id="GO:0004674">
    <property type="term" value="F:protein serine/threonine kinase activity"/>
    <property type="evidence" value="ECO:0007669"/>
    <property type="project" value="UniProtKB-KW"/>
</dbReference>
<dbReference type="EC" id="2.7.11.1" evidence="18"/>
<dbReference type="GO" id="GO:0030246">
    <property type="term" value="F:carbohydrate binding"/>
    <property type="evidence" value="ECO:0007669"/>
    <property type="project" value="UniProtKB-KW"/>
</dbReference>
<keyword evidence="7 24" id="KW-0430">Lectin</keyword>
<dbReference type="Gene3D" id="2.90.10.10">
    <property type="entry name" value="Bulb-type lectin domain"/>
    <property type="match status" value="2"/>
</dbReference>
<evidence type="ECO:0000256" key="12">
    <source>
        <dbReference type="ARBA" id="ARBA00023136"/>
    </source>
</evidence>
<evidence type="ECO:0000256" key="21">
    <source>
        <dbReference type="SAM" id="SignalP"/>
    </source>
</evidence>
<keyword evidence="12 20" id="KW-0472">Membrane</keyword>
<gene>
    <name evidence="24" type="ORF">L484_018392</name>
</gene>
<dbReference type="InterPro" id="IPR000719">
    <property type="entry name" value="Prot_kinase_dom"/>
</dbReference>
<dbReference type="PANTHER" id="PTHR47976">
    <property type="entry name" value="G-TYPE LECTIN S-RECEPTOR-LIKE SERINE/THREONINE-PROTEIN KINASE SD2-5"/>
    <property type="match status" value="1"/>
</dbReference>
<dbReference type="GO" id="GO:0016020">
    <property type="term" value="C:membrane"/>
    <property type="evidence" value="ECO:0007669"/>
    <property type="project" value="UniProtKB-SubCell"/>
</dbReference>
<evidence type="ECO:0000259" key="23">
    <source>
        <dbReference type="PROSITE" id="PS50927"/>
    </source>
</evidence>
<reference evidence="25" key="1">
    <citation type="submission" date="2013-01" db="EMBL/GenBank/DDBJ databases">
        <title>Draft Genome Sequence of a Mulberry Tree, Morus notabilis C.K. Schneid.</title>
        <authorList>
            <person name="He N."/>
            <person name="Zhao S."/>
        </authorList>
    </citation>
    <scope>NUCLEOTIDE SEQUENCE</scope>
</reference>
<feature type="signal peptide" evidence="21">
    <location>
        <begin position="1"/>
        <end position="25"/>
    </location>
</feature>
<dbReference type="InterPro" id="IPR011009">
    <property type="entry name" value="Kinase-like_dom_sf"/>
</dbReference>
<keyword evidence="13" id="KW-1015">Disulfide bond</keyword>
<evidence type="ECO:0000259" key="22">
    <source>
        <dbReference type="PROSITE" id="PS50011"/>
    </source>
</evidence>
<dbReference type="GO" id="GO:0106310">
    <property type="term" value="F:protein serine kinase activity"/>
    <property type="evidence" value="ECO:0007669"/>
    <property type="project" value="RHEA"/>
</dbReference>
<dbReference type="eggNOG" id="ENOG502QQEW">
    <property type="taxonomic scope" value="Eukaryota"/>
</dbReference>
<evidence type="ECO:0000256" key="8">
    <source>
        <dbReference type="ARBA" id="ARBA00022741"/>
    </source>
</evidence>
<evidence type="ECO:0000256" key="5">
    <source>
        <dbReference type="ARBA" id="ARBA00022692"/>
    </source>
</evidence>
<keyword evidence="15" id="KW-0325">Glycoprotein</keyword>
<dbReference type="SUPFAM" id="SSF51110">
    <property type="entry name" value="alpha-D-mannose-specific plant lectins"/>
    <property type="match status" value="1"/>
</dbReference>
<sequence>MALAPPYHILCFLISFLTLLCFSTAQTQRNISLGSSLTAVNNDNSSWESLSGDFAFGFLKIGKEGFLIAIWFNKIAEKTVVWSANGNNLVQQGSKVELTNLGLILRDPKGNQIWSSGISGTGVAYGAMLDTGNFVVANQNSSNLWESFDNPTDTLLPSQTLSLNMKLVARYSEANYSRGRFMFVLQLNGNLELFTRAFPRDDANAKSHWNSGTEGSGFQVMFNQSGSIYVAAKNGTVLNTLVSQSASTEKFYKRAILEYDGVFRQYVYPKSNSKGWNMAWSPSSTSIPSNICTISEEIGGGACGFNSYCSLGNDQRRYCSCPDGYTFIDPNDEMGGCKATFEAQSCDEGLGDADHFDFYSMDHTNWPFSDYEHFPSVSEDWCRKACLSDCFCALAIVNDGGGCWKKRSPFSNGVMDYSVGAKALIKIRKDNSTSKLGSRDSKKKDYWTLVLIESVLLSVSAFVNVLLLAAFVVLFHIRRKKSKVTTPNQFKPGMNLQTFTYVELEKATDGFKEQLGSGAFSTVFKGALTLDKKTLVAVKKLDNMVQEGEKEFEAEVIAICRTNHKNLVQLIGFCNEGQHRILVYEFMSNGSLGNFLFGSSKPSWYQRMQIALGIARGLFYLQEECSMQIIHCDIKPHNILLDDSYTARISDFGLAKILKIDQTRTVTGIRGTKGYVAPEWFRNMPVTVKVDVYSYGILLLELICCRRNVEQEIEDDAQMILADWAYDCYACRKLDFLVEDDDEAMEDLKRVEKYVMVAIWCIQEDPSLRPSMKKVVQMLEGTVEVSVPPNPTSLISSL</sequence>
<dbReference type="AlphaFoldDB" id="W9QYA6"/>
<name>W9QYA6_9ROSA</name>
<evidence type="ECO:0000256" key="13">
    <source>
        <dbReference type="ARBA" id="ARBA00023157"/>
    </source>
</evidence>
<evidence type="ECO:0000256" key="3">
    <source>
        <dbReference type="ARBA" id="ARBA00022536"/>
    </source>
</evidence>
<dbReference type="Pfam" id="PF01453">
    <property type="entry name" value="B_lectin"/>
    <property type="match status" value="1"/>
</dbReference>
<dbReference type="PANTHER" id="PTHR47976:SF108">
    <property type="entry name" value="G-TYPE LECTIN S-RECEPTOR-LIKE SERINE_THREONINE-PROTEIN KINASE LECRK1"/>
    <property type="match status" value="1"/>
</dbReference>
<dbReference type="InterPro" id="IPR036426">
    <property type="entry name" value="Bulb-type_lectin_dom_sf"/>
</dbReference>
<dbReference type="Gene3D" id="1.10.510.10">
    <property type="entry name" value="Transferase(Phosphotransferase) domain 1"/>
    <property type="match status" value="1"/>
</dbReference>
<dbReference type="OrthoDB" id="1182973at2759"/>
<dbReference type="SMART" id="SM00220">
    <property type="entry name" value="S_TKc"/>
    <property type="match status" value="1"/>
</dbReference>
<evidence type="ECO:0000256" key="7">
    <source>
        <dbReference type="ARBA" id="ARBA00022734"/>
    </source>
</evidence>
<keyword evidence="25" id="KW-1185">Reference proteome</keyword>
<evidence type="ECO:0000256" key="11">
    <source>
        <dbReference type="ARBA" id="ARBA00022989"/>
    </source>
</evidence>
<evidence type="ECO:0000256" key="2">
    <source>
        <dbReference type="ARBA" id="ARBA00022527"/>
    </source>
</evidence>
<evidence type="ECO:0000256" key="16">
    <source>
        <dbReference type="ARBA" id="ARBA00047899"/>
    </source>
</evidence>
<dbReference type="STRING" id="981085.W9QYA6"/>
<proteinExistence type="inferred from homology"/>
<dbReference type="PIRSF" id="PIRSF000641">
    <property type="entry name" value="SRK"/>
    <property type="match status" value="1"/>
</dbReference>